<dbReference type="InterPro" id="IPR011053">
    <property type="entry name" value="Single_hybrid_motif"/>
</dbReference>
<sequence>MKFDEIKELMRLFGKSKLDRIQIKQKDFEIEMEKGGETVVVEAAPSAQVQATPAPAAIPASSGSNAAEAAPAPEAKKGELITSPMVGTFYASPSPDSPPFVKVGDTVRKGQTLCILEAMKIMNELEAEFDCKILEVLVEDGEPVEYDKPLFRVERL</sequence>
<gene>
    <name evidence="7" type="ordered locus">Nitsa_2001</name>
</gene>
<evidence type="ECO:0000256" key="4">
    <source>
        <dbReference type="RuleBase" id="RU364072"/>
    </source>
</evidence>
<keyword evidence="3 4" id="KW-0092">Biotin</keyword>
<dbReference type="GO" id="GO:0003989">
    <property type="term" value="F:acetyl-CoA carboxylase activity"/>
    <property type="evidence" value="ECO:0007669"/>
    <property type="project" value="InterPro"/>
</dbReference>
<keyword evidence="4" id="KW-0443">Lipid metabolism</keyword>
<feature type="compositionally biased region" description="Low complexity" evidence="5">
    <location>
        <begin position="52"/>
        <end position="73"/>
    </location>
</feature>
<keyword evidence="4" id="KW-0444">Lipid biosynthesis</keyword>
<dbReference type="InterPro" id="IPR001249">
    <property type="entry name" value="AcCoA_biotinCC"/>
</dbReference>
<dbReference type="KEGG" id="nsa:Nitsa_2001"/>
<dbReference type="STRING" id="749222.Nitsa_2001"/>
<evidence type="ECO:0000256" key="5">
    <source>
        <dbReference type="SAM" id="MobiDB-lite"/>
    </source>
</evidence>
<dbReference type="GO" id="GO:0006633">
    <property type="term" value="P:fatty acid biosynthetic process"/>
    <property type="evidence" value="ECO:0007669"/>
    <property type="project" value="UniProtKB-UniPathway"/>
</dbReference>
<reference evidence="7 8" key="1">
    <citation type="journal article" date="2011" name="Stand. Genomic Sci.">
        <title>Complete genome sequence of Nitratifractor salsuginis type strain (E9I37-1).</title>
        <authorList>
            <person name="Anderson I."/>
            <person name="Sikorski J."/>
            <person name="Zeytun A."/>
            <person name="Nolan M."/>
            <person name="Lapidus A."/>
            <person name="Lucas S."/>
            <person name="Hammon N."/>
            <person name="Deshpande S."/>
            <person name="Cheng J.F."/>
            <person name="Tapia R."/>
            <person name="Han C."/>
            <person name="Goodwin L."/>
            <person name="Pitluck S."/>
            <person name="Liolios K."/>
            <person name="Pagani I."/>
            <person name="Ivanova N."/>
            <person name="Huntemann M."/>
            <person name="Mavromatis K."/>
            <person name="Ovchinikova G."/>
            <person name="Pati A."/>
            <person name="Chen A."/>
            <person name="Palaniappan K."/>
            <person name="Land M."/>
            <person name="Hauser L."/>
            <person name="Brambilla E.M."/>
            <person name="Ngatchou-Djao O.D."/>
            <person name="Rohde M."/>
            <person name="Tindall B.J."/>
            <person name="Goker M."/>
            <person name="Detter J.C."/>
            <person name="Woyke T."/>
            <person name="Bristow J."/>
            <person name="Eisen J.A."/>
            <person name="Markowitz V."/>
            <person name="Hugenholtz P."/>
            <person name="Klenk H.P."/>
            <person name="Kyrpides N.C."/>
        </authorList>
    </citation>
    <scope>NUCLEOTIDE SEQUENCE [LARGE SCALE GENOMIC DNA]</scope>
    <source>
        <strain evidence="8">DSM 16511 / JCM 12458 / E9I37-1</strain>
    </source>
</reference>
<evidence type="ECO:0000259" key="6">
    <source>
        <dbReference type="PROSITE" id="PS50968"/>
    </source>
</evidence>
<feature type="region of interest" description="Disordered" evidence="5">
    <location>
        <begin position="52"/>
        <end position="79"/>
    </location>
</feature>
<protein>
    <recommendedName>
        <fullName evidence="2 4">Biotin carboxyl carrier protein of acetyl-CoA carboxylase</fullName>
    </recommendedName>
</protein>
<evidence type="ECO:0000256" key="2">
    <source>
        <dbReference type="ARBA" id="ARBA00017562"/>
    </source>
</evidence>
<dbReference type="GO" id="GO:0009317">
    <property type="term" value="C:acetyl-CoA carboxylase complex"/>
    <property type="evidence" value="ECO:0007669"/>
    <property type="project" value="InterPro"/>
</dbReference>
<dbReference type="InterPro" id="IPR000089">
    <property type="entry name" value="Biotin_lipoyl"/>
</dbReference>
<dbReference type="OrthoDB" id="9811735at2"/>
<evidence type="ECO:0000256" key="1">
    <source>
        <dbReference type="ARBA" id="ARBA00003761"/>
    </source>
</evidence>
<dbReference type="AlphaFoldDB" id="E6X2W0"/>
<dbReference type="EMBL" id="CP002452">
    <property type="protein sequence ID" value="ADV47243.1"/>
    <property type="molecule type" value="Genomic_DNA"/>
</dbReference>
<keyword evidence="8" id="KW-1185">Reference proteome</keyword>
<reference evidence="8" key="2">
    <citation type="submission" date="2011-01" db="EMBL/GenBank/DDBJ databases">
        <title>The complete genome of Nitratifractor salsuginis DSM 16511.</title>
        <authorList>
            <consortium name="US DOE Joint Genome Institute (JGI-PGF)"/>
            <person name="Lucas S."/>
            <person name="Copeland A."/>
            <person name="Lapidus A."/>
            <person name="Bruce D."/>
            <person name="Goodwin L."/>
            <person name="Pitluck S."/>
            <person name="Kyrpides N."/>
            <person name="Mavromatis K."/>
            <person name="Ivanova N."/>
            <person name="Mikhailova N."/>
            <person name="Zeytun A."/>
            <person name="Detter J.C."/>
            <person name="Tapia R."/>
            <person name="Han C."/>
            <person name="Land M."/>
            <person name="Hauser L."/>
            <person name="Markowitz V."/>
            <person name="Cheng J.-F."/>
            <person name="Hugenholtz P."/>
            <person name="Woyke T."/>
            <person name="Wu D."/>
            <person name="Tindall B."/>
            <person name="Schuetze A."/>
            <person name="Brambilla E."/>
            <person name="Klenk H.-P."/>
            <person name="Eisen J.A."/>
        </authorList>
    </citation>
    <scope>NUCLEOTIDE SEQUENCE [LARGE SCALE GENOMIC DNA]</scope>
    <source>
        <strain evidence="8">DSM 16511 / JCM 12458 / E9I37-1</strain>
    </source>
</reference>
<dbReference type="HOGENOM" id="CLU_016733_3_0_7"/>
<feature type="domain" description="Lipoyl-binding" evidence="6">
    <location>
        <begin position="78"/>
        <end position="154"/>
    </location>
</feature>
<name>E6X2W0_NITSE</name>
<dbReference type="Proteomes" id="UP000008633">
    <property type="component" value="Chromosome"/>
</dbReference>
<dbReference type="UniPathway" id="UPA00094"/>
<accession>E6X2W0</accession>
<dbReference type="PANTHER" id="PTHR45266">
    <property type="entry name" value="OXALOACETATE DECARBOXYLASE ALPHA CHAIN"/>
    <property type="match status" value="1"/>
</dbReference>
<dbReference type="Gene3D" id="2.40.50.100">
    <property type="match status" value="1"/>
</dbReference>
<keyword evidence="4" id="KW-0276">Fatty acid metabolism</keyword>
<dbReference type="InterPro" id="IPR050709">
    <property type="entry name" value="Biotin_Carboxyl_Carrier/Decarb"/>
</dbReference>
<keyword evidence="4" id="KW-0275">Fatty acid biosynthesis</keyword>
<dbReference type="NCBIfam" id="TIGR00531">
    <property type="entry name" value="BCCP"/>
    <property type="match status" value="1"/>
</dbReference>
<dbReference type="Pfam" id="PF00364">
    <property type="entry name" value="Biotin_lipoyl"/>
    <property type="match status" value="1"/>
</dbReference>
<dbReference type="PRINTS" id="PR01071">
    <property type="entry name" value="ACOABIOTINCC"/>
</dbReference>
<comment type="function">
    <text evidence="1 4">This protein is a component of the acetyl coenzyme A carboxylase complex; first, biotin carboxylase catalyzes the carboxylation of the carrier protein and then the transcarboxylase transfers the carboxyl group to form malonyl-CoA.</text>
</comment>
<dbReference type="SUPFAM" id="SSF51230">
    <property type="entry name" value="Single hybrid motif"/>
    <property type="match status" value="1"/>
</dbReference>
<dbReference type="PROSITE" id="PS50968">
    <property type="entry name" value="BIOTINYL_LIPOYL"/>
    <property type="match status" value="1"/>
</dbReference>
<dbReference type="FunFam" id="2.40.50.100:FF:000003">
    <property type="entry name" value="Acetyl-CoA carboxylase biotin carboxyl carrier protein"/>
    <property type="match status" value="1"/>
</dbReference>
<dbReference type="PANTHER" id="PTHR45266:SF3">
    <property type="entry name" value="OXALOACETATE DECARBOXYLASE ALPHA CHAIN"/>
    <property type="match status" value="1"/>
</dbReference>
<evidence type="ECO:0000313" key="7">
    <source>
        <dbReference type="EMBL" id="ADV47243.1"/>
    </source>
</evidence>
<proteinExistence type="predicted"/>
<dbReference type="RefSeq" id="WP_013554928.1">
    <property type="nucleotide sequence ID" value="NC_014935.1"/>
</dbReference>
<evidence type="ECO:0000313" key="8">
    <source>
        <dbReference type="Proteomes" id="UP000008633"/>
    </source>
</evidence>
<dbReference type="eggNOG" id="COG0511">
    <property type="taxonomic scope" value="Bacteria"/>
</dbReference>
<evidence type="ECO:0000256" key="3">
    <source>
        <dbReference type="ARBA" id="ARBA00023267"/>
    </source>
</evidence>
<comment type="pathway">
    <text evidence="4">Lipid metabolism; fatty acid biosynthesis.</text>
</comment>
<organism evidence="7 8">
    <name type="scientific">Nitratifractor salsuginis (strain DSM 16511 / JCM 12458 / E9I37-1)</name>
    <dbReference type="NCBI Taxonomy" id="749222"/>
    <lineage>
        <taxon>Bacteria</taxon>
        <taxon>Pseudomonadati</taxon>
        <taxon>Campylobacterota</taxon>
        <taxon>Epsilonproteobacteria</taxon>
        <taxon>Campylobacterales</taxon>
        <taxon>Sulfurovaceae</taxon>
        <taxon>Nitratifractor</taxon>
    </lineage>
</organism>
<dbReference type="CDD" id="cd06850">
    <property type="entry name" value="biotinyl_domain"/>
    <property type="match status" value="1"/>
</dbReference>